<dbReference type="InterPro" id="IPR050952">
    <property type="entry name" value="TRIM-NHL_E3_ligases"/>
</dbReference>
<dbReference type="InterPro" id="IPR001258">
    <property type="entry name" value="NHL_repeat"/>
</dbReference>
<name>A0A819W6P9_9BILA</name>
<dbReference type="Gene3D" id="2.120.10.30">
    <property type="entry name" value="TolB, C-terminal domain"/>
    <property type="match status" value="2"/>
</dbReference>
<evidence type="ECO:0000313" key="6">
    <source>
        <dbReference type="Proteomes" id="UP000663842"/>
    </source>
</evidence>
<feature type="repeat" description="NHL" evidence="2">
    <location>
        <begin position="954"/>
        <end position="990"/>
    </location>
</feature>
<protein>
    <submittedName>
        <fullName evidence="5">Uncharacterized protein</fullName>
    </submittedName>
</protein>
<dbReference type="PROSITE" id="PS51125">
    <property type="entry name" value="NHL"/>
    <property type="match status" value="2"/>
</dbReference>
<sequence>MAQNAHHTRFQKVKWGDSIAQIETVISNGIECLRLEDVQRHFHTVRVKAFLIDNVQKAFIHDEAGKNSEPLRIVAHLDKTVQVVGSIEAPDNDIQSGIEEIKDKVTRIDANTQEILRQIDHVMTQMYQLHEFTTPRYFFILPAEHRNIKTIDTVQSWFHVHYKLYFLCECSQNPKEMHVAPHEGYSIKRPRDFILRYGPYLKTTLTIAQALLSIGGFAIPQLGNVSAAINHVLPSQLKNSQFYTDTKQKLQIVDDLLNTVDNQQYLVGASIINRHQSRGTALQGAELREIQTYLELVDDKRSLGNLYRIVTADGHVRWVCHKHYDAISYNNEMSKYINEFTAMGGTFDETTNEALINQLDITSKNVELMCKALEKGFNIMKLTLTGCLIYEGDLKTLLGIIINRSSICCLNMVGVRVRNSFRVKKYTCQEMIAEFNNQTIKVRFSQANRGGNMMTLVLLLLQNKIRRNLDFSASDFLDHESDLQRSLKVNTVIKDISVEYCNNIDIMNSILSLEKNELHRLKLSHSLCVPSTSSHFCELLKNNKTLVEIDLMDPSGFEDEIFINHLLDTLKDHKSIKQFSFHVRNIRPSDQKETSLMKSLQKDAFISRLCISSSVISHKLTEALLRYASKEGKPLSHLEFYNCKVKKNDEAELKSLCDSGSVHQLAFYPEPRWDIMLKVINGPLNKINIPANAKWTQNGVTIAGGNGRGDATNQLYWPYGLFVDDDQTVVIADNENHRIIQWNNGDKTNGQVVAGGAGAGNGLNQLNYPTDVLIDKETDSLIICDQGNRRVVRWSRRSGTTQGEILINNIACWGLAMDEQRYLYVSDEGKYEVRRYQLGEKNGTLVAGGNGSGDELNQLKFPTYLFVDRQQNVYVSDSTSNRVMKWNKGAKEGIVVAGGQGQGNALTQVFYPYGLFVDTLGTLYVADSRNHRVIRWTQGDKKQGTVIVGENGAGAGSNQFFYPFGLSFDRQGNLYVTDYGNDRIQRFSIE</sequence>
<dbReference type="PANTHER" id="PTHR24104:SF25">
    <property type="entry name" value="PROTEIN LIN-41"/>
    <property type="match status" value="1"/>
</dbReference>
<feature type="repeat" description="NHL" evidence="2">
    <location>
        <begin position="708"/>
        <end position="745"/>
    </location>
</feature>
<evidence type="ECO:0000313" key="3">
    <source>
        <dbReference type="EMBL" id="CAF2202304.1"/>
    </source>
</evidence>
<dbReference type="EMBL" id="CAJNRG010018192">
    <property type="protein sequence ID" value="CAF2251077.1"/>
    <property type="molecule type" value="Genomic_DNA"/>
</dbReference>
<dbReference type="SUPFAM" id="SSF101898">
    <property type="entry name" value="NHL repeat"/>
    <property type="match status" value="1"/>
</dbReference>
<evidence type="ECO:0000256" key="1">
    <source>
        <dbReference type="ARBA" id="ARBA00022737"/>
    </source>
</evidence>
<dbReference type="PANTHER" id="PTHR24104">
    <property type="entry name" value="E3 UBIQUITIN-PROTEIN LIGASE NHLRC1-RELATED"/>
    <property type="match status" value="1"/>
</dbReference>
<dbReference type="InterPro" id="IPR011042">
    <property type="entry name" value="6-blade_b-propeller_TolB-like"/>
</dbReference>
<dbReference type="Gene3D" id="3.80.10.10">
    <property type="entry name" value="Ribonuclease Inhibitor"/>
    <property type="match status" value="1"/>
</dbReference>
<dbReference type="Proteomes" id="UP000663842">
    <property type="component" value="Unassembled WGS sequence"/>
</dbReference>
<dbReference type="SUPFAM" id="SSF52047">
    <property type="entry name" value="RNI-like"/>
    <property type="match status" value="1"/>
</dbReference>
<comment type="caution">
    <text evidence="5">The sequence shown here is derived from an EMBL/GenBank/DDBJ whole genome shotgun (WGS) entry which is preliminary data.</text>
</comment>
<accession>A0A819W6P9</accession>
<dbReference type="EMBL" id="CAJNRF010016424">
    <property type="protein sequence ID" value="CAF2202304.1"/>
    <property type="molecule type" value="Genomic_DNA"/>
</dbReference>
<dbReference type="Proteomes" id="UP000663887">
    <property type="component" value="Unassembled WGS sequence"/>
</dbReference>
<evidence type="ECO:0000313" key="4">
    <source>
        <dbReference type="EMBL" id="CAF2251077.1"/>
    </source>
</evidence>
<keyword evidence="1" id="KW-0677">Repeat</keyword>
<dbReference type="CDD" id="cd05819">
    <property type="entry name" value="NHL"/>
    <property type="match status" value="1"/>
</dbReference>
<organism evidence="5 6">
    <name type="scientific">Rotaria magnacalcarata</name>
    <dbReference type="NCBI Taxonomy" id="392030"/>
    <lineage>
        <taxon>Eukaryota</taxon>
        <taxon>Metazoa</taxon>
        <taxon>Spiralia</taxon>
        <taxon>Gnathifera</taxon>
        <taxon>Rotifera</taxon>
        <taxon>Eurotatoria</taxon>
        <taxon>Bdelloidea</taxon>
        <taxon>Philodinida</taxon>
        <taxon>Philodinidae</taxon>
        <taxon>Rotaria</taxon>
    </lineage>
</organism>
<reference evidence="5" key="1">
    <citation type="submission" date="2021-02" db="EMBL/GenBank/DDBJ databases">
        <authorList>
            <person name="Nowell W R."/>
        </authorList>
    </citation>
    <scope>NUCLEOTIDE SEQUENCE</scope>
</reference>
<evidence type="ECO:0000313" key="5">
    <source>
        <dbReference type="EMBL" id="CAF4121021.1"/>
    </source>
</evidence>
<dbReference type="InterPro" id="IPR032675">
    <property type="entry name" value="LRR_dom_sf"/>
</dbReference>
<dbReference type="GO" id="GO:0008270">
    <property type="term" value="F:zinc ion binding"/>
    <property type="evidence" value="ECO:0007669"/>
    <property type="project" value="UniProtKB-KW"/>
</dbReference>
<dbReference type="EMBL" id="CAJOBF010004032">
    <property type="protein sequence ID" value="CAF4121021.1"/>
    <property type="molecule type" value="Genomic_DNA"/>
</dbReference>
<gene>
    <name evidence="5" type="ORF">UXM345_LOCUS23407</name>
    <name evidence="3" type="ORF">WKI299_LOCUS34562</name>
    <name evidence="4" type="ORF">XDN619_LOCUS35363</name>
</gene>
<dbReference type="Proteomes" id="UP000663856">
    <property type="component" value="Unassembled WGS sequence"/>
</dbReference>
<evidence type="ECO:0000256" key="2">
    <source>
        <dbReference type="PROSITE-ProRule" id="PRU00504"/>
    </source>
</evidence>
<dbReference type="Gene3D" id="2.40.10.500">
    <property type="match status" value="1"/>
</dbReference>
<dbReference type="AlphaFoldDB" id="A0A819W6P9"/>
<proteinExistence type="predicted"/>